<evidence type="ECO:0000259" key="2">
    <source>
        <dbReference type="PROSITE" id="PS50206"/>
    </source>
</evidence>
<comment type="similarity">
    <text evidence="1">Belongs to the sulfur carrier protein TusA family.</text>
</comment>
<dbReference type="Gene3D" id="3.40.250.10">
    <property type="entry name" value="Rhodanese-like domain"/>
    <property type="match status" value="1"/>
</dbReference>
<accession>A0A4R5KH58</accession>
<dbReference type="EMBL" id="SMRT01000014">
    <property type="protein sequence ID" value="TDF94055.1"/>
    <property type="molecule type" value="Genomic_DNA"/>
</dbReference>
<gene>
    <name evidence="3" type="ORF">E1757_24455</name>
</gene>
<reference evidence="3 4" key="1">
    <citation type="submission" date="2019-03" db="EMBL/GenBank/DDBJ databases">
        <title>This is whole genome sequence of Paenibacillus sp MS74 strain.</title>
        <authorList>
            <person name="Trinh H.N."/>
        </authorList>
    </citation>
    <scope>NUCLEOTIDE SEQUENCE [LARGE SCALE GENOMIC DNA]</scope>
    <source>
        <strain evidence="3 4">MS74</strain>
    </source>
</reference>
<dbReference type="SUPFAM" id="SSF64307">
    <property type="entry name" value="SirA-like"/>
    <property type="match status" value="1"/>
</dbReference>
<name>A0A4R5KH58_9BACL</name>
<dbReference type="PROSITE" id="PS50206">
    <property type="entry name" value="RHODANESE_3"/>
    <property type="match status" value="1"/>
</dbReference>
<dbReference type="CDD" id="cd00158">
    <property type="entry name" value="RHOD"/>
    <property type="match status" value="1"/>
</dbReference>
<evidence type="ECO:0000313" key="3">
    <source>
        <dbReference type="EMBL" id="TDF94055.1"/>
    </source>
</evidence>
<dbReference type="SMART" id="SM00450">
    <property type="entry name" value="RHOD"/>
    <property type="match status" value="1"/>
</dbReference>
<keyword evidence="4" id="KW-1185">Reference proteome</keyword>
<dbReference type="CDD" id="cd00291">
    <property type="entry name" value="SirA_YedF_YeeD"/>
    <property type="match status" value="1"/>
</dbReference>
<dbReference type="SUPFAM" id="SSF52821">
    <property type="entry name" value="Rhodanese/Cell cycle control phosphatase"/>
    <property type="match status" value="1"/>
</dbReference>
<dbReference type="Pfam" id="PF00581">
    <property type="entry name" value="Rhodanese"/>
    <property type="match status" value="1"/>
</dbReference>
<dbReference type="PANTHER" id="PTHR33279:SF6">
    <property type="entry name" value="SULFUR CARRIER PROTEIN YEDF-RELATED"/>
    <property type="match status" value="1"/>
</dbReference>
<dbReference type="AlphaFoldDB" id="A0A4R5KH58"/>
<dbReference type="Pfam" id="PF01206">
    <property type="entry name" value="TusA"/>
    <property type="match status" value="1"/>
</dbReference>
<dbReference type="PROSITE" id="PS01148">
    <property type="entry name" value="UPF0033"/>
    <property type="match status" value="1"/>
</dbReference>
<feature type="domain" description="Rhodanese" evidence="2">
    <location>
        <begin position="104"/>
        <end position="188"/>
    </location>
</feature>
<sequence length="191" mass="21035">MTSLQANRMLDCVGLACPLPVVRTKKAIDELNAGEVLEVRATDKGSVADLKSWSNRTGHQYVGLKEDNGVFHHFIRKAEPADTKAEKKYPHTATNEEVHSKICSGQAITVIDVREPAEYAFGRIPGAISVPLGRLEEQLPGLDPGKSYYVVCRTGNRSDMACQILTDNGFQQVKNVTPGMSGWTYDQEQEN</sequence>
<protein>
    <recommendedName>
        <fullName evidence="2">Rhodanese domain-containing protein</fullName>
    </recommendedName>
</protein>
<organism evidence="3 4">
    <name type="scientific">Paenibacillus piri</name>
    <dbReference type="NCBI Taxonomy" id="2547395"/>
    <lineage>
        <taxon>Bacteria</taxon>
        <taxon>Bacillati</taxon>
        <taxon>Bacillota</taxon>
        <taxon>Bacilli</taxon>
        <taxon>Bacillales</taxon>
        <taxon>Paenibacillaceae</taxon>
        <taxon>Paenibacillus</taxon>
    </lineage>
</organism>
<dbReference type="InterPro" id="IPR036868">
    <property type="entry name" value="TusA-like_sf"/>
</dbReference>
<dbReference type="RefSeq" id="WP_133233120.1">
    <property type="nucleotide sequence ID" value="NZ_SMRT01000014.1"/>
</dbReference>
<dbReference type="PANTHER" id="PTHR33279">
    <property type="entry name" value="SULFUR CARRIER PROTEIN YEDF-RELATED"/>
    <property type="match status" value="1"/>
</dbReference>
<dbReference type="OrthoDB" id="9800872at2"/>
<dbReference type="Proteomes" id="UP000295636">
    <property type="component" value="Unassembled WGS sequence"/>
</dbReference>
<evidence type="ECO:0000256" key="1">
    <source>
        <dbReference type="ARBA" id="ARBA00008984"/>
    </source>
</evidence>
<dbReference type="Gene3D" id="3.30.110.40">
    <property type="entry name" value="TusA-like domain"/>
    <property type="match status" value="1"/>
</dbReference>
<evidence type="ECO:0000313" key="4">
    <source>
        <dbReference type="Proteomes" id="UP000295636"/>
    </source>
</evidence>
<comment type="caution">
    <text evidence="3">The sequence shown here is derived from an EMBL/GenBank/DDBJ whole genome shotgun (WGS) entry which is preliminary data.</text>
</comment>
<dbReference type="InterPro" id="IPR001455">
    <property type="entry name" value="TusA-like"/>
</dbReference>
<dbReference type="InterPro" id="IPR036873">
    <property type="entry name" value="Rhodanese-like_dom_sf"/>
</dbReference>
<proteinExistence type="inferred from homology"/>
<dbReference type="InterPro" id="IPR001763">
    <property type="entry name" value="Rhodanese-like_dom"/>
</dbReference>